<dbReference type="Pfam" id="PF21645">
    <property type="entry name" value="FakA-like_M"/>
    <property type="match status" value="1"/>
</dbReference>
<dbReference type="RefSeq" id="WP_009488370.1">
    <property type="nucleotide sequence ID" value="NZ_AMYT01000007.1"/>
</dbReference>
<feature type="domain" description="DhaL" evidence="1">
    <location>
        <begin position="9"/>
        <end position="201"/>
    </location>
</feature>
<dbReference type="PANTHER" id="PTHR33434">
    <property type="entry name" value="DEGV DOMAIN-CONTAINING PROTEIN DR_1986-RELATED"/>
    <property type="match status" value="1"/>
</dbReference>
<dbReference type="AlphaFoldDB" id="K8ZA28"/>
<evidence type="ECO:0000259" key="1">
    <source>
        <dbReference type="PROSITE" id="PS51480"/>
    </source>
</evidence>
<reference evidence="2 3" key="1">
    <citation type="journal article" date="2013" name="Genome Announc.">
        <title>Draft Genome Sequence of Catellicoccus marimammalium, a Novel Species Commonly Found in Gull Feces.</title>
        <authorList>
            <person name="Weigand M.R."/>
            <person name="Ryu H."/>
            <person name="Bozcek L."/>
            <person name="Konstantinidis K.T."/>
            <person name="Santo Domingo J.W."/>
        </authorList>
    </citation>
    <scope>NUCLEOTIDE SEQUENCE [LARGE SCALE GENOMIC DNA]</scope>
    <source>
        <strain evidence="2 3">M35/04/3</strain>
    </source>
</reference>
<dbReference type="Pfam" id="PF13684">
    <property type="entry name" value="FakA-like_C"/>
    <property type="match status" value="1"/>
</dbReference>
<dbReference type="PANTHER" id="PTHR33434:SF4">
    <property type="entry name" value="PHOSPHATASE PROTEIN"/>
    <property type="match status" value="1"/>
</dbReference>
<dbReference type="OrthoDB" id="9760324at2"/>
<dbReference type="Proteomes" id="UP000016057">
    <property type="component" value="Unassembled WGS sequence"/>
</dbReference>
<dbReference type="PROSITE" id="PS51480">
    <property type="entry name" value="DHAL"/>
    <property type="match status" value="1"/>
</dbReference>
<accession>K8ZA28</accession>
<organism evidence="2 3">
    <name type="scientific">Catellicoccus marimammalium M35/04/3</name>
    <dbReference type="NCBI Taxonomy" id="1234409"/>
    <lineage>
        <taxon>Bacteria</taxon>
        <taxon>Bacillati</taxon>
        <taxon>Bacillota</taxon>
        <taxon>Bacilli</taxon>
        <taxon>Lactobacillales</taxon>
        <taxon>Enterococcaceae</taxon>
        <taxon>Catellicoccus</taxon>
    </lineage>
</organism>
<proteinExistence type="predicted"/>
<keyword evidence="2" id="KW-0808">Transferase</keyword>
<dbReference type="NCBIfam" id="TIGR03599">
    <property type="entry name" value="YloV"/>
    <property type="match status" value="1"/>
</dbReference>
<sequence>MTIQKIDATLFKTMIQAGQERLCANAEYVNSLNVFPVPDGDTGTNMNLTMTSGNDATQKSTSEHVGELNKTFSKGLLMGARGNSGVILSQLFRGFSKEVETLEYLDAKSLAAAFIRGVDVAYKAVMKPVEGTILTVAREAALAGEAKAKETEDCVEVMQCVVQRAKEALANTTNQLPVLKEVGLVDSGGQGLLFVYEGFLGALTGDVEVKVHQPSENEMDQMINVQHDRAQDHFMTEDIKYGYCTEIMVRLGDGPTVTDTFDYETFRSYLNELGDSLLVVADDEVVKVHVHTEDPGHVLSYGLRFGALIKVKVDNMRLQHETILESEKTEVVQQQEKVKMGVLTIAAGKGLQELFKSLGVSHVINGGQTMNPSTEDIVKAIEETNAEEVIILPNNKNIFMAAEQAAEVCDLPVTVVPSKTIAQGMNAMLQFDPEATLEENGDAMTAALAEIQSGQVTTAVRDTTIDGLEIHKDQFIGMIDNQIVVCDPDCKQAVIDTLKKMLTADSEIVTLLVGEEGTMEVAEEIEEALLAMDDELEIEIHQGDQPVYPYLFSVE</sequence>
<gene>
    <name evidence="2" type="ORF">C683_0168</name>
</gene>
<dbReference type="InterPro" id="IPR048394">
    <property type="entry name" value="FakA-like_M"/>
</dbReference>
<comment type="caution">
    <text evidence="2">The sequence shown here is derived from an EMBL/GenBank/DDBJ whole genome shotgun (WGS) entry which is preliminary data.</text>
</comment>
<dbReference type="InterPro" id="IPR004007">
    <property type="entry name" value="DhaL_dom"/>
</dbReference>
<evidence type="ECO:0000313" key="3">
    <source>
        <dbReference type="Proteomes" id="UP000016057"/>
    </source>
</evidence>
<dbReference type="PATRIC" id="fig|1234409.3.peg.140"/>
<dbReference type="GO" id="GO:0006071">
    <property type="term" value="P:glycerol metabolic process"/>
    <property type="evidence" value="ECO:0007669"/>
    <property type="project" value="InterPro"/>
</dbReference>
<dbReference type="EMBL" id="AMYT01000007">
    <property type="protein sequence ID" value="EKU27909.1"/>
    <property type="molecule type" value="Genomic_DNA"/>
</dbReference>
<keyword evidence="3" id="KW-1185">Reference proteome</keyword>
<keyword evidence="2" id="KW-0418">Kinase</keyword>
<dbReference type="STRING" id="1234409.C683_0168"/>
<dbReference type="GO" id="GO:0004371">
    <property type="term" value="F:glycerone kinase activity"/>
    <property type="evidence" value="ECO:0007669"/>
    <property type="project" value="InterPro"/>
</dbReference>
<dbReference type="InterPro" id="IPR019986">
    <property type="entry name" value="YloV-like"/>
</dbReference>
<dbReference type="InterPro" id="IPR036117">
    <property type="entry name" value="DhaL_dom_sf"/>
</dbReference>
<dbReference type="InterPro" id="IPR050270">
    <property type="entry name" value="DegV_domain_contain"/>
</dbReference>
<dbReference type="eggNOG" id="COG1461">
    <property type="taxonomic scope" value="Bacteria"/>
</dbReference>
<protein>
    <submittedName>
        <fullName evidence="2">Dihydroxyacetone kinase family protein</fullName>
    </submittedName>
</protein>
<dbReference type="SMART" id="SM01121">
    <property type="entry name" value="Dak1_2"/>
    <property type="match status" value="1"/>
</dbReference>
<evidence type="ECO:0000313" key="2">
    <source>
        <dbReference type="EMBL" id="EKU27909.1"/>
    </source>
</evidence>
<dbReference type="Gene3D" id="1.25.40.340">
    <property type="match status" value="1"/>
</dbReference>
<name>K8ZA28_9ENTE</name>
<dbReference type="InterPro" id="IPR033470">
    <property type="entry name" value="FakA-like_C"/>
</dbReference>
<dbReference type="Pfam" id="PF02734">
    <property type="entry name" value="Dak2"/>
    <property type="match status" value="1"/>
</dbReference>
<dbReference type="SMART" id="SM01120">
    <property type="entry name" value="Dak2"/>
    <property type="match status" value="1"/>
</dbReference>
<dbReference type="SUPFAM" id="SSF101473">
    <property type="entry name" value="DhaL-like"/>
    <property type="match status" value="1"/>
</dbReference>